<keyword evidence="7" id="KW-1185">Reference proteome</keyword>
<keyword evidence="4" id="KW-0800">Toxin</keyword>
<evidence type="ECO:0000259" key="5">
    <source>
        <dbReference type="SMART" id="SM00458"/>
    </source>
</evidence>
<dbReference type="InterPro" id="IPR016138">
    <property type="entry name" value="Ribosome_inactivat_prot_sub1"/>
</dbReference>
<evidence type="ECO:0000256" key="4">
    <source>
        <dbReference type="RuleBase" id="RU004915"/>
    </source>
</evidence>
<accession>A0A9Q0IZJ9</accession>
<evidence type="ECO:0000256" key="2">
    <source>
        <dbReference type="ARBA" id="ARBA00023157"/>
    </source>
</evidence>
<dbReference type="EMBL" id="JAKUCV010007729">
    <property type="protein sequence ID" value="KAJ4822225.1"/>
    <property type="molecule type" value="Genomic_DNA"/>
</dbReference>
<dbReference type="InterPro" id="IPR017989">
    <property type="entry name" value="Ribosome_inactivat_1/2"/>
</dbReference>
<gene>
    <name evidence="6" type="ORF">Tsubulata_026459</name>
</gene>
<evidence type="ECO:0000256" key="1">
    <source>
        <dbReference type="ARBA" id="ARBA00010414"/>
    </source>
</evidence>
<feature type="domain" description="Ricin B lectin" evidence="5">
    <location>
        <begin position="486"/>
        <end position="615"/>
    </location>
</feature>
<comment type="similarity">
    <text evidence="1">In the N-terminal section; belongs to the ribosome-inactivating protein family. Type 2 RIP subfamily.</text>
</comment>
<dbReference type="InterPro" id="IPR036041">
    <property type="entry name" value="Ribosome-inact_prot_sf"/>
</dbReference>
<feature type="domain" description="Ricin B lectin" evidence="5">
    <location>
        <begin position="339"/>
        <end position="479"/>
    </location>
</feature>
<comment type="catalytic activity">
    <reaction evidence="4">
        <text>Endohydrolysis of the N-glycosidic bond at one specific adenosine on the 28S rRNA.</text>
        <dbReference type="EC" id="3.2.2.22"/>
    </reaction>
</comment>
<dbReference type="InterPro" id="IPR001574">
    <property type="entry name" value="Ribosome_inactivat_prot"/>
</dbReference>
<dbReference type="InterPro" id="IPR016139">
    <property type="entry name" value="Ribosome_inactivat_prot_sub2"/>
</dbReference>
<keyword evidence="2" id="KW-1015">Disulfide bond</keyword>
<dbReference type="PRINTS" id="PR00396">
    <property type="entry name" value="SHIGARICIN"/>
</dbReference>
<dbReference type="SUPFAM" id="SSF50370">
    <property type="entry name" value="Ricin B-like lectins"/>
    <property type="match status" value="2"/>
</dbReference>
<reference evidence="6" key="2">
    <citation type="journal article" date="2023" name="Plants (Basel)">
        <title>Annotation of the Turnera subulata (Passifloraceae) Draft Genome Reveals the S-Locus Evolved after the Divergence of Turneroideae from Passifloroideae in a Stepwise Manner.</title>
        <authorList>
            <person name="Henning P.M."/>
            <person name="Roalson E.H."/>
            <person name="Mir W."/>
            <person name="McCubbin A.G."/>
            <person name="Shore J.S."/>
        </authorList>
    </citation>
    <scope>NUCLEOTIDE SEQUENCE</scope>
    <source>
        <strain evidence="6">F60SS</strain>
    </source>
</reference>
<dbReference type="PROSITE" id="PS50231">
    <property type="entry name" value="RICIN_B_LECTIN"/>
    <property type="match status" value="2"/>
</dbReference>
<sequence length="637" mass="70767">MEGTTWRGAVVIIKGAATWLCLLALISSGGSQLVVGNIEDDVAAVGPKVPEPPILQLDLGRSYWFAQYLDLIGDMREGLASGYERHGIPVLRNRKQVPNDQRFLLAKLTSCNKIAVTFAIDVTTGNVAAYKTRSTYCYFSEIRFLPRPIPFKDTPGVEFGFNSTYPKLEELAAAKREDIKLSRPILSDAIESLDASNSSTPEIARALIVVMQMVCEPARFRSFERRLNTISDGSSFFKPNEAMIGLEDNWIRLSTAIQQSYQRAFNNPFPMKRGTGELFYVNSVSDILKANLVFLKFNCLPSPSESSSSFTTSNPLRQVITTSDDDTSNGEEDLCPEFEPTSRIVGRDGLCVVVQDSDPTDGNKIVLDDCRINHVWTFKRDGTIRWRDKCLTAIKNFTNQAPQQQSSNNDDDQTIMSTMVIYNCTSTAPYLTIYWNVTTNGSIVSLQDDDLSLTAAAGQGTTLTAENTALSSSQAWLPTNHYQPFRAALSDIRSAGFLRLKEGDGRVLVIERLRNGSKITQEWAIYADGTIRPVSTLYQCLTLTLGKVELENRVVIEDCSGSYEQRWMFRSNGYLMNPESGLILSVRKNGHLMSVCPDRAPVSLDPNHIYTCEQPGTAPNDANQALQQLVQVTNRQP</sequence>
<dbReference type="PANTHER" id="PTHR33453">
    <property type="match status" value="1"/>
</dbReference>
<evidence type="ECO:0000313" key="7">
    <source>
        <dbReference type="Proteomes" id="UP001141552"/>
    </source>
</evidence>
<dbReference type="InterPro" id="IPR035992">
    <property type="entry name" value="Ricin_B-like_lectins"/>
</dbReference>
<keyword evidence="4" id="KW-0652">Protein synthesis inhibitor</keyword>
<evidence type="ECO:0000256" key="3">
    <source>
        <dbReference type="ARBA" id="ARBA00023180"/>
    </source>
</evidence>
<dbReference type="SMART" id="SM00458">
    <property type="entry name" value="RICIN"/>
    <property type="match status" value="2"/>
</dbReference>
<dbReference type="PANTHER" id="PTHR33453:SF34">
    <property type="entry name" value="RIBOSOME-INACTIVATING PROTEIN"/>
    <property type="match status" value="1"/>
</dbReference>
<proteinExistence type="inferred from homology"/>
<dbReference type="Proteomes" id="UP001141552">
    <property type="component" value="Unassembled WGS sequence"/>
</dbReference>
<dbReference type="AlphaFoldDB" id="A0A9Q0IZJ9"/>
<dbReference type="GO" id="GO:0017148">
    <property type="term" value="P:negative regulation of translation"/>
    <property type="evidence" value="ECO:0007669"/>
    <property type="project" value="UniProtKB-KW"/>
</dbReference>
<keyword evidence="3" id="KW-0325">Glycoprotein</keyword>
<name>A0A9Q0IZJ9_9ROSI</name>
<keyword evidence="4" id="KW-0378">Hydrolase</keyword>
<comment type="caution">
    <text evidence="6">The sequence shown here is derived from an EMBL/GenBank/DDBJ whole genome shotgun (WGS) entry which is preliminary data.</text>
</comment>
<comment type="function">
    <text evidence="4">The A chain is responsible for inhibiting protein synthesis through the catalytic inactivation of 60S ribosomal subunits by removing adenine from position 4,324 of 28S rRNA. The B chain binds to cell receptors and probably facilitates the entry into the cell of the A chain; B chains are also responsible for cell agglutination (lectin activity).</text>
</comment>
<dbReference type="Pfam" id="PF00652">
    <property type="entry name" value="Ricin_B_lectin"/>
    <property type="match status" value="2"/>
</dbReference>
<comment type="subunit">
    <text evidence="4">Might form dimers or tetramers of disulfide-linked A and B chains.</text>
</comment>
<reference evidence="6" key="1">
    <citation type="submission" date="2022-02" db="EMBL/GenBank/DDBJ databases">
        <authorList>
            <person name="Henning P.M."/>
            <person name="McCubbin A.G."/>
            <person name="Shore J.S."/>
        </authorList>
    </citation>
    <scope>NUCLEOTIDE SEQUENCE</scope>
    <source>
        <strain evidence="6">F60SS</strain>
        <tissue evidence="6">Leaves</tissue>
    </source>
</reference>
<dbReference type="Gene3D" id="3.40.420.10">
    <property type="entry name" value="Ricin (A subunit), domain 1"/>
    <property type="match status" value="1"/>
</dbReference>
<protein>
    <recommendedName>
        <fullName evidence="4">Ribosome-inactivating protein</fullName>
    </recommendedName>
    <component>
        <recommendedName>
            <fullName evidence="4">Ribosome-inactivating protein chain A</fullName>
        </recommendedName>
        <alternativeName>
            <fullName evidence="4">rRNA N-glycosidase</fullName>
            <ecNumber evidence="4">3.2.2.22</ecNumber>
        </alternativeName>
    </component>
    <component>
        <recommendedName>
            <fullName evidence="4">Ribosome-inactivating protein chain B</fullName>
        </recommendedName>
    </component>
</protein>
<dbReference type="Gene3D" id="4.10.470.10">
    <property type="entry name" value="Ricin (A Subunit), domain 2"/>
    <property type="match status" value="1"/>
</dbReference>
<evidence type="ECO:0000313" key="6">
    <source>
        <dbReference type="EMBL" id="KAJ4822225.1"/>
    </source>
</evidence>
<dbReference type="GO" id="GO:0090729">
    <property type="term" value="F:toxin activity"/>
    <property type="evidence" value="ECO:0007669"/>
    <property type="project" value="UniProtKB-KW"/>
</dbReference>
<dbReference type="Gene3D" id="2.80.10.50">
    <property type="match status" value="2"/>
</dbReference>
<dbReference type="Pfam" id="PF00161">
    <property type="entry name" value="RIP"/>
    <property type="match status" value="1"/>
</dbReference>
<dbReference type="OrthoDB" id="1642280at2759"/>
<dbReference type="InterPro" id="IPR000772">
    <property type="entry name" value="Ricin_B_lectin"/>
</dbReference>
<dbReference type="SUPFAM" id="SSF56371">
    <property type="entry name" value="Ribosome inactivating proteins (RIP)"/>
    <property type="match status" value="1"/>
</dbReference>
<dbReference type="EC" id="3.2.2.22" evidence="4"/>
<keyword evidence="4" id="KW-0611">Plant defense</keyword>
<comment type="similarity">
    <text evidence="4">Belongs to the ribosome-inactivating protein family.</text>
</comment>
<dbReference type="GO" id="GO:0006952">
    <property type="term" value="P:defense response"/>
    <property type="evidence" value="ECO:0007669"/>
    <property type="project" value="UniProtKB-KW"/>
</dbReference>
<organism evidence="6 7">
    <name type="scientific">Turnera subulata</name>
    <dbReference type="NCBI Taxonomy" id="218843"/>
    <lineage>
        <taxon>Eukaryota</taxon>
        <taxon>Viridiplantae</taxon>
        <taxon>Streptophyta</taxon>
        <taxon>Embryophyta</taxon>
        <taxon>Tracheophyta</taxon>
        <taxon>Spermatophyta</taxon>
        <taxon>Magnoliopsida</taxon>
        <taxon>eudicotyledons</taxon>
        <taxon>Gunneridae</taxon>
        <taxon>Pentapetalae</taxon>
        <taxon>rosids</taxon>
        <taxon>fabids</taxon>
        <taxon>Malpighiales</taxon>
        <taxon>Passifloraceae</taxon>
        <taxon>Turnera</taxon>
    </lineage>
</organism>
<dbReference type="GO" id="GO:0030598">
    <property type="term" value="F:rRNA N-glycosylase activity"/>
    <property type="evidence" value="ECO:0007669"/>
    <property type="project" value="UniProtKB-EC"/>
</dbReference>